<evidence type="ECO:0000256" key="11">
    <source>
        <dbReference type="ARBA" id="ARBA00023065"/>
    </source>
</evidence>
<keyword evidence="10" id="KW-0040">ANK repeat</keyword>
<evidence type="ECO:0000256" key="10">
    <source>
        <dbReference type="ARBA" id="ARBA00023043"/>
    </source>
</evidence>
<dbReference type="PANTHER" id="PTHR10117:SF9">
    <property type="entry name" value="SHORT TRANSIENT RECEPTOR POTENTIAL CHANNEL 7"/>
    <property type="match status" value="1"/>
</dbReference>
<evidence type="ECO:0000256" key="9">
    <source>
        <dbReference type="ARBA" id="ARBA00022989"/>
    </source>
</evidence>
<dbReference type="InterPro" id="IPR013555">
    <property type="entry name" value="TRP_dom"/>
</dbReference>
<keyword evidence="12 17" id="KW-0472">Membrane</keyword>
<feature type="region of interest" description="Disordered" evidence="16">
    <location>
        <begin position="1"/>
        <end position="21"/>
    </location>
</feature>
<evidence type="ECO:0000256" key="1">
    <source>
        <dbReference type="ARBA" id="ARBA00004651"/>
    </source>
</evidence>
<keyword evidence="3" id="KW-1003">Cell membrane</keyword>
<dbReference type="GO" id="GO:0051480">
    <property type="term" value="P:regulation of cytosolic calcium ion concentration"/>
    <property type="evidence" value="ECO:0007669"/>
    <property type="project" value="TreeGrafter"/>
</dbReference>
<keyword evidence="5" id="KW-0107">Calcium channel</keyword>
<dbReference type="Proteomes" id="UP000245340">
    <property type="component" value="Unplaced"/>
</dbReference>
<feature type="transmembrane region" description="Helical" evidence="17">
    <location>
        <begin position="463"/>
        <end position="485"/>
    </location>
</feature>
<evidence type="ECO:0000256" key="4">
    <source>
        <dbReference type="ARBA" id="ARBA00022568"/>
    </source>
</evidence>
<keyword evidence="8" id="KW-0106">Calcium</keyword>
<dbReference type="PRINTS" id="PR01097">
    <property type="entry name" value="TRNSRECEPTRP"/>
</dbReference>
<dbReference type="GO" id="GO:0034703">
    <property type="term" value="C:cation channel complex"/>
    <property type="evidence" value="ECO:0007669"/>
    <property type="project" value="TreeGrafter"/>
</dbReference>
<keyword evidence="20" id="KW-0675">Receptor</keyword>
<comment type="subcellular location">
    <subcellularLocation>
        <location evidence="1">Cell membrane</location>
        <topology evidence="1">Multi-pass membrane protein</topology>
    </subcellularLocation>
</comment>
<dbReference type="GO" id="GO:0007338">
    <property type="term" value="P:single fertilization"/>
    <property type="evidence" value="ECO:0007669"/>
    <property type="project" value="TreeGrafter"/>
</dbReference>
<feature type="compositionally biased region" description="Basic residues" evidence="16">
    <location>
        <begin position="10"/>
        <end position="21"/>
    </location>
</feature>
<evidence type="ECO:0000256" key="5">
    <source>
        <dbReference type="ARBA" id="ARBA00022673"/>
    </source>
</evidence>
<evidence type="ECO:0000256" key="8">
    <source>
        <dbReference type="ARBA" id="ARBA00022837"/>
    </source>
</evidence>
<comment type="catalytic activity">
    <reaction evidence="15">
        <text>Ca(2+)(in) = Ca(2+)(out)</text>
        <dbReference type="Rhea" id="RHEA:29671"/>
        <dbReference type="ChEBI" id="CHEBI:29108"/>
    </reaction>
</comment>
<evidence type="ECO:0000256" key="2">
    <source>
        <dbReference type="ARBA" id="ARBA00022448"/>
    </source>
</evidence>
<keyword evidence="6 17" id="KW-0812">Transmembrane</keyword>
<evidence type="ECO:0000256" key="14">
    <source>
        <dbReference type="ARBA" id="ARBA00023303"/>
    </source>
</evidence>
<feature type="transmembrane region" description="Helical" evidence="17">
    <location>
        <begin position="534"/>
        <end position="553"/>
    </location>
</feature>
<accession>A0A2U3WAY3</accession>
<keyword evidence="13" id="KW-0325">Glycoprotein</keyword>
<keyword evidence="7" id="KW-0677">Repeat</keyword>
<dbReference type="NCBIfam" id="TIGR00870">
    <property type="entry name" value="trp"/>
    <property type="match status" value="1"/>
</dbReference>
<evidence type="ECO:0000256" key="17">
    <source>
        <dbReference type="SAM" id="Phobius"/>
    </source>
</evidence>
<dbReference type="GeneID" id="101385099"/>
<keyword evidence="2" id="KW-0813">Transport</keyword>
<dbReference type="FunFam" id="1.10.287.70:FF:000041">
    <property type="entry name" value="Transient receptor potential cation channel subfamily C member 7"/>
    <property type="match status" value="1"/>
</dbReference>
<dbReference type="Pfam" id="PF00520">
    <property type="entry name" value="Ion_trans"/>
    <property type="match status" value="1"/>
</dbReference>
<evidence type="ECO:0000256" key="13">
    <source>
        <dbReference type="ARBA" id="ARBA00023180"/>
    </source>
</evidence>
<dbReference type="FunFam" id="1.25.40.20:FF:000157">
    <property type="entry name" value="short transient receptor potential channel 6 isoform X1"/>
    <property type="match status" value="1"/>
</dbReference>
<dbReference type="GO" id="GO:0005886">
    <property type="term" value="C:plasma membrane"/>
    <property type="evidence" value="ECO:0007669"/>
    <property type="project" value="UniProtKB-SubCell"/>
</dbReference>
<dbReference type="SMART" id="SM00248">
    <property type="entry name" value="ANK"/>
    <property type="match status" value="3"/>
</dbReference>
<evidence type="ECO:0000256" key="7">
    <source>
        <dbReference type="ARBA" id="ARBA00022737"/>
    </source>
</evidence>
<evidence type="ECO:0000259" key="18">
    <source>
        <dbReference type="SMART" id="SM01420"/>
    </source>
</evidence>
<dbReference type="SUPFAM" id="SSF48403">
    <property type="entry name" value="Ankyrin repeat"/>
    <property type="match status" value="1"/>
</dbReference>
<evidence type="ECO:0000256" key="16">
    <source>
        <dbReference type="SAM" id="MobiDB-lite"/>
    </source>
</evidence>
<evidence type="ECO:0000256" key="12">
    <source>
        <dbReference type="ARBA" id="ARBA00023136"/>
    </source>
</evidence>
<dbReference type="Pfam" id="PF12796">
    <property type="entry name" value="Ank_2"/>
    <property type="match status" value="1"/>
</dbReference>
<feature type="transmembrane region" description="Helical" evidence="17">
    <location>
        <begin position="354"/>
        <end position="376"/>
    </location>
</feature>
<evidence type="ECO:0000256" key="3">
    <source>
        <dbReference type="ARBA" id="ARBA00022475"/>
    </source>
</evidence>
<sequence length="746" mass="86195">MLGSGTFRNMQRRHTTLREKGRRQAIRGPAYMFNEKGTSLTPEEERFLDSAEYGNIPVVRKMLEESKTLNFNCVDYMGQNALQLAVGNEHLEVTELLLKKENLARVGDALLLAISKGYVRIVEAILNHPAFAQGQRLTLSPLEQELRDDDFYAYDEDGTRFSHDITPIILAAHCQEYEIVHILLLKGARIERPHDYFCKCNECTEKQRKDSFSHSRSRMNAYKGLASAAYLSLSSEDPVLTALELSNELARLANIETEFKLGRTLRSPFMKFVAHAVSFTIFLGLLVVNASDRFEGVKNLPNETFTDYPKQIFRVKTTQFSWTEMLIMKWVLGMIWSECKEIWEEGPREYVLHLWNLLDFGMLSIFVASFTARFMAFLKASEAQLYVDQYVQDDTLHNVSLPPEVAYFTYARDKWWPSDPQIISEGLYAIAVVLSFSRIAYILPANESFGPLQISLGRTVKDIFKFMVIFIMVFVAFMIGMFNLYSYYRGAKYNPAFTTVEESFKTLFWSIFGLSEVISVVLKYDHKFIENIGYVLYGVYNVTMVVVLLNMLIAMINNSYQEIEEDADVEWKFARAKLWLSYFDEGRTLPAPFNLVPSPKSFYYLIMRIKMCLIKLCKSKAKSCENDLEMGMLNSKFRKTRYQAGMRNSENLTANNSFSKPTRYQKIMKRLIKRYVLKAQVDRESDEVNEGELKEIKQDISSLRYELLEEKSQATGELADLIQQLSEKFGKNLNKDHLRVNKGKDI</sequence>
<evidence type="ECO:0000256" key="15">
    <source>
        <dbReference type="ARBA" id="ARBA00036634"/>
    </source>
</evidence>
<dbReference type="SMART" id="SM01420">
    <property type="entry name" value="TRP_2"/>
    <property type="match status" value="1"/>
</dbReference>
<feature type="transmembrane region" description="Helical" evidence="17">
    <location>
        <begin position="272"/>
        <end position="291"/>
    </location>
</feature>
<evidence type="ECO:0000313" key="19">
    <source>
        <dbReference type="Proteomes" id="UP000245340"/>
    </source>
</evidence>
<organism evidence="19 20">
    <name type="scientific">Odobenus rosmarus divergens</name>
    <name type="common">Pacific walrus</name>
    <dbReference type="NCBI Taxonomy" id="9708"/>
    <lineage>
        <taxon>Eukaryota</taxon>
        <taxon>Metazoa</taxon>
        <taxon>Chordata</taxon>
        <taxon>Craniata</taxon>
        <taxon>Vertebrata</taxon>
        <taxon>Euteleostomi</taxon>
        <taxon>Mammalia</taxon>
        <taxon>Eutheria</taxon>
        <taxon>Laurasiatheria</taxon>
        <taxon>Carnivora</taxon>
        <taxon>Caniformia</taxon>
        <taxon>Pinnipedia</taxon>
        <taxon>Odobenidae</taxon>
        <taxon>Odobenus</taxon>
    </lineage>
</organism>
<gene>
    <name evidence="20" type="primary">TRPC7</name>
</gene>
<dbReference type="AlphaFoldDB" id="A0A2U3WAY3"/>
<dbReference type="InterPro" id="IPR005821">
    <property type="entry name" value="Ion_trans_dom"/>
</dbReference>
<keyword evidence="14" id="KW-0407">Ion channel</keyword>
<dbReference type="InterPro" id="IPR036770">
    <property type="entry name" value="Ankyrin_rpt-contain_sf"/>
</dbReference>
<keyword evidence="4" id="KW-0109">Calcium transport</keyword>
<keyword evidence="19" id="KW-1185">Reference proteome</keyword>
<dbReference type="GO" id="GO:0070679">
    <property type="term" value="F:inositol 1,4,5 trisphosphate binding"/>
    <property type="evidence" value="ECO:0007669"/>
    <property type="project" value="TreeGrafter"/>
</dbReference>
<dbReference type="InterPro" id="IPR002110">
    <property type="entry name" value="Ankyrin_rpt"/>
</dbReference>
<dbReference type="Gene3D" id="1.10.287.70">
    <property type="match status" value="1"/>
</dbReference>
<dbReference type="Gene3D" id="1.25.40.20">
    <property type="entry name" value="Ankyrin repeat-containing domain"/>
    <property type="match status" value="1"/>
</dbReference>
<keyword evidence="9 17" id="KW-1133">Transmembrane helix</keyword>
<dbReference type="PANTHER" id="PTHR10117">
    <property type="entry name" value="TRANSIENT RECEPTOR POTENTIAL CHANNEL"/>
    <property type="match status" value="1"/>
</dbReference>
<dbReference type="RefSeq" id="XP_004405536.1">
    <property type="nucleotide sequence ID" value="XM_004405479.1"/>
</dbReference>
<dbReference type="CTD" id="57113"/>
<dbReference type="InterPro" id="IPR002153">
    <property type="entry name" value="TRPC_channel"/>
</dbReference>
<feature type="domain" description="Transient receptor ion channel" evidence="18">
    <location>
        <begin position="198"/>
        <end position="260"/>
    </location>
</feature>
<name>A0A2U3WAY3_ODORO</name>
<evidence type="ECO:0000313" key="20">
    <source>
        <dbReference type="RefSeq" id="XP_004405536.1"/>
    </source>
</evidence>
<dbReference type="GO" id="GO:0015279">
    <property type="term" value="F:store-operated calcium channel activity"/>
    <property type="evidence" value="ECO:0007669"/>
    <property type="project" value="TreeGrafter"/>
</dbReference>
<dbReference type="Pfam" id="PF08344">
    <property type="entry name" value="TRP_2"/>
    <property type="match status" value="1"/>
</dbReference>
<protein>
    <submittedName>
        <fullName evidence="20">Short transient receptor potential channel 7 isoform X5</fullName>
    </submittedName>
</protein>
<keyword evidence="11" id="KW-0406">Ion transport</keyword>
<evidence type="ECO:0000256" key="6">
    <source>
        <dbReference type="ARBA" id="ARBA00022692"/>
    </source>
</evidence>
<proteinExistence type="predicted"/>
<reference evidence="20" key="1">
    <citation type="submission" date="2025-08" db="UniProtKB">
        <authorList>
            <consortium name="RefSeq"/>
        </authorList>
    </citation>
    <scope>IDENTIFICATION</scope>
</reference>